<gene>
    <name evidence="2" type="ORF">JOE61_003576</name>
</gene>
<comment type="caution">
    <text evidence="2">The sequence shown here is derived from an EMBL/GenBank/DDBJ whole genome shotgun (WGS) entry which is preliminary data.</text>
</comment>
<dbReference type="Pfam" id="PF01593">
    <property type="entry name" value="Amino_oxidase"/>
    <property type="match status" value="1"/>
</dbReference>
<name>A0ABS2MF58_9ACTN</name>
<keyword evidence="3" id="KW-1185">Reference proteome</keyword>
<dbReference type="Gene3D" id="3.50.50.60">
    <property type="entry name" value="FAD/NAD(P)-binding domain"/>
    <property type="match status" value="1"/>
</dbReference>
<evidence type="ECO:0000259" key="1">
    <source>
        <dbReference type="Pfam" id="PF01593"/>
    </source>
</evidence>
<dbReference type="RefSeq" id="WP_193667570.1">
    <property type="nucleotide sequence ID" value="NZ_JACDTV010000002.1"/>
</dbReference>
<dbReference type="PANTHER" id="PTHR42841">
    <property type="entry name" value="AMINE OXIDASE"/>
    <property type="match status" value="1"/>
</dbReference>
<dbReference type="SUPFAM" id="SSF51905">
    <property type="entry name" value="FAD/NAD(P)-binding domain"/>
    <property type="match status" value="1"/>
</dbReference>
<evidence type="ECO:0000313" key="3">
    <source>
        <dbReference type="Proteomes" id="UP000732378"/>
    </source>
</evidence>
<organism evidence="2 3">
    <name type="scientific">Nocardioides salarius</name>
    <dbReference type="NCBI Taxonomy" id="374513"/>
    <lineage>
        <taxon>Bacteria</taxon>
        <taxon>Bacillati</taxon>
        <taxon>Actinomycetota</taxon>
        <taxon>Actinomycetes</taxon>
        <taxon>Propionibacteriales</taxon>
        <taxon>Nocardioidaceae</taxon>
        <taxon>Nocardioides</taxon>
    </lineage>
</organism>
<accession>A0ABS2MF58</accession>
<dbReference type="InterPro" id="IPR036188">
    <property type="entry name" value="FAD/NAD-bd_sf"/>
</dbReference>
<evidence type="ECO:0000313" key="2">
    <source>
        <dbReference type="EMBL" id="MBM7509762.1"/>
    </source>
</evidence>
<dbReference type="EMBL" id="JAFBBZ010000001">
    <property type="protein sequence ID" value="MBM7509762.1"/>
    <property type="molecule type" value="Genomic_DNA"/>
</dbReference>
<protein>
    <submittedName>
        <fullName evidence="2">Phytoene dehydrogenase-like protein</fullName>
    </submittedName>
</protein>
<dbReference type="InterPro" id="IPR002937">
    <property type="entry name" value="Amino_oxidase"/>
</dbReference>
<reference evidence="2 3" key="1">
    <citation type="submission" date="2021-01" db="EMBL/GenBank/DDBJ databases">
        <title>Sequencing the genomes of 1000 actinobacteria strains.</title>
        <authorList>
            <person name="Klenk H.-P."/>
        </authorList>
    </citation>
    <scope>NUCLEOTIDE SEQUENCE [LARGE SCALE GENOMIC DNA]</scope>
    <source>
        <strain evidence="2 3">DSM 18239</strain>
    </source>
</reference>
<dbReference type="Proteomes" id="UP000732378">
    <property type="component" value="Unassembled WGS sequence"/>
</dbReference>
<feature type="domain" description="Amine oxidase" evidence="1">
    <location>
        <begin position="18"/>
        <end position="423"/>
    </location>
</feature>
<proteinExistence type="predicted"/>
<sequence>MSGPAVGAVDVAVVGAGLAGLQCARELVGAGLDVAVLEAAEAVGGRVRSERVDGFTVDRGFQLLNPAYPAVRRWVDTTALGLQPLPAGVAARLDRGTVRVADPRREPRLLPATLRGALPLLHGAPAAARWGRPLLTRDHRGLVRRAAATRADRSLHAALDAHGVRGDLRRVLDAFLAGVVLDDSGETSDHFALLLTRAFLDGTPSLPREGMQALPDQLARGLGARLRLGRGVHSLHHDDDGARLETDDGPLRARVVVVATSGPAASLLVGEAALPTPRTRGVVTHWWTLPPGLVEPGPGLLHVDARSRPSGPLVNTAVVSAAAPSYAPAGRHLVQASALWRQDGPAPDETTMRRHAAELLGAGGSGWETVARHEVRDALPAQPVPLAHRQEQVLGPSLVVCGDHRDTASLQGALVSGHRAAAAARRLVGAR</sequence>